<dbReference type="Proteomes" id="UP000182945">
    <property type="component" value="Chromosome"/>
</dbReference>
<dbReference type="InterPro" id="IPR050624">
    <property type="entry name" value="HTH-type_Tx_Regulator"/>
</dbReference>
<reference evidence="5 6" key="1">
    <citation type="submission" date="2016-11" db="EMBL/GenBank/DDBJ databases">
        <title>Complete genome sequencing of Virgibacillus halodenitrificans PDB-F2.</title>
        <authorList>
            <person name="Sun Z."/>
            <person name="Zhou Y."/>
            <person name="Li H."/>
        </authorList>
    </citation>
    <scope>NUCLEOTIDE SEQUENCE [LARGE SCALE GENOMIC DNA]</scope>
    <source>
        <strain evidence="5 6">PDB-F2</strain>
    </source>
</reference>
<dbReference type="PROSITE" id="PS01081">
    <property type="entry name" value="HTH_TETR_1"/>
    <property type="match status" value="1"/>
</dbReference>
<keyword evidence="2 3" id="KW-0238">DNA-binding</keyword>
<dbReference type="Gene3D" id="1.10.357.10">
    <property type="entry name" value="Tetracycline Repressor, domain 2"/>
    <property type="match status" value="1"/>
</dbReference>
<dbReference type="RefSeq" id="WP_019377313.1">
    <property type="nucleotide sequence ID" value="NZ_CP017962.1"/>
</dbReference>
<dbReference type="GO" id="GO:0003677">
    <property type="term" value="F:DNA binding"/>
    <property type="evidence" value="ECO:0007669"/>
    <property type="project" value="UniProtKB-UniRule"/>
</dbReference>
<evidence type="ECO:0000256" key="1">
    <source>
        <dbReference type="ARBA" id="ARBA00022491"/>
    </source>
</evidence>
<evidence type="ECO:0000313" key="5">
    <source>
        <dbReference type="EMBL" id="APC47871.1"/>
    </source>
</evidence>
<sequence>MNDRKRQVIFTAQRLFIEKGFSNTSVQDILATSNISKGTFYNYFPSKNACLMAILEYVNEETFVKRREFLIGKDISDKEVLAKQVAIRMQMNREQNLFLLFEEIFHSGDQELREYVKKSHLDELFWLTERLVDVYGKETAPYTMDLAALMLGMMQHVIHVWAATAKDVGDLQALVQFVIRRLDSIIPDMIETKDKFLNDEIYILLKNNLTRKEYSTEDVISQLEGFCEKLPAERNQSGHEYAQFLIEEIKSDQPRTYLIETITRSFTAAFSGTSDEAEARELASRIWSIVGKND</sequence>
<dbReference type="InterPro" id="IPR009057">
    <property type="entry name" value="Homeodomain-like_sf"/>
</dbReference>
<feature type="DNA-binding region" description="H-T-H motif" evidence="3">
    <location>
        <begin position="25"/>
        <end position="44"/>
    </location>
</feature>
<protein>
    <submittedName>
        <fullName evidence="5">TetR family transcriptional regulator</fullName>
    </submittedName>
</protein>
<name>A0AAC9IXE8_VIRHA</name>
<dbReference type="PRINTS" id="PR00455">
    <property type="entry name" value="HTHTETR"/>
</dbReference>
<organism evidence="5 6">
    <name type="scientific">Virgibacillus halodenitrificans</name>
    <name type="common">Bacillus halodenitrificans</name>
    <dbReference type="NCBI Taxonomy" id="1482"/>
    <lineage>
        <taxon>Bacteria</taxon>
        <taxon>Bacillati</taxon>
        <taxon>Bacillota</taxon>
        <taxon>Bacilli</taxon>
        <taxon>Bacillales</taxon>
        <taxon>Bacillaceae</taxon>
        <taxon>Virgibacillus</taxon>
    </lineage>
</organism>
<dbReference type="GeneID" id="71514063"/>
<feature type="domain" description="HTH tetR-type" evidence="4">
    <location>
        <begin position="2"/>
        <end position="62"/>
    </location>
</feature>
<dbReference type="PANTHER" id="PTHR43479">
    <property type="entry name" value="ACREF/ENVCD OPERON REPRESSOR-RELATED"/>
    <property type="match status" value="1"/>
</dbReference>
<dbReference type="SUPFAM" id="SSF46689">
    <property type="entry name" value="Homeodomain-like"/>
    <property type="match status" value="1"/>
</dbReference>
<evidence type="ECO:0000313" key="6">
    <source>
        <dbReference type="Proteomes" id="UP000182945"/>
    </source>
</evidence>
<keyword evidence="1" id="KW-0678">Repressor</keyword>
<proteinExistence type="predicted"/>
<dbReference type="PROSITE" id="PS50977">
    <property type="entry name" value="HTH_TETR_2"/>
    <property type="match status" value="1"/>
</dbReference>
<evidence type="ECO:0000259" key="4">
    <source>
        <dbReference type="PROSITE" id="PS50977"/>
    </source>
</evidence>
<dbReference type="EMBL" id="CP017962">
    <property type="protein sequence ID" value="APC47871.1"/>
    <property type="molecule type" value="Genomic_DNA"/>
</dbReference>
<dbReference type="AlphaFoldDB" id="A0AAC9IXE8"/>
<dbReference type="PANTHER" id="PTHR43479:SF22">
    <property type="entry name" value="TRANSCRIPTIONAL REGULATOR, TETR FAMILY"/>
    <property type="match status" value="1"/>
</dbReference>
<evidence type="ECO:0000256" key="3">
    <source>
        <dbReference type="PROSITE-ProRule" id="PRU00335"/>
    </source>
</evidence>
<dbReference type="InterPro" id="IPR001647">
    <property type="entry name" value="HTH_TetR"/>
</dbReference>
<evidence type="ECO:0000256" key="2">
    <source>
        <dbReference type="ARBA" id="ARBA00023125"/>
    </source>
</evidence>
<accession>A0AAC9IXE8</accession>
<dbReference type="Pfam" id="PF00440">
    <property type="entry name" value="TetR_N"/>
    <property type="match status" value="1"/>
</dbReference>
<dbReference type="InterPro" id="IPR023772">
    <property type="entry name" value="DNA-bd_HTH_TetR-type_CS"/>
</dbReference>
<gene>
    <name evidence="5" type="ORF">BME96_06665</name>
</gene>
<dbReference type="KEGG" id="vhl:BME96_06665"/>